<keyword evidence="4" id="KW-1185">Reference proteome</keyword>
<sequence length="395" mass="42319">MKLSAFGLVAALAATSSALPSALRRAKDYTSAGPRVLMGHNGHIFIADYLAESKEFKMTFKGNSKGDPSWMAFAAPDRLYAVDEFSAALYYYGVNLDTNELVFKGGSNGSLGVVHLEFNTNKTRLIGSAYGNGTVDVWNIENDGLKLVDTIKSDGKLGPNTERQAASHPHQANLDPTGRYFAVNDLGTDSILVIDSKNDEYKKIGDVRVEPAGCGPRHGVFYPRGTSDDATHYMVVCEITNQVLVFSVKYTTNGLHFKQIQTLSTFGDAFPPANASTAAAGEIALTPNNQDVYISNRLTGNKTDSIAHFKVRRSKCGAASLEFSDTVSSGGLLPRMFSLSNDAETVFSANQDGKYGLAAIDIGPNGKLGDKPLATLDNTVFGDVGFGPQFVQQIA</sequence>
<dbReference type="InterPro" id="IPR050282">
    <property type="entry name" value="Cycloisomerase_2"/>
</dbReference>
<feature type="signal peptide" evidence="2">
    <location>
        <begin position="1"/>
        <end position="18"/>
    </location>
</feature>
<evidence type="ECO:0000256" key="2">
    <source>
        <dbReference type="SAM" id="SignalP"/>
    </source>
</evidence>
<evidence type="ECO:0000313" key="4">
    <source>
        <dbReference type="Proteomes" id="UP000050424"/>
    </source>
</evidence>
<dbReference type="STRING" id="78410.A0A0P7B470"/>
<evidence type="ECO:0000256" key="1">
    <source>
        <dbReference type="ARBA" id="ARBA00005564"/>
    </source>
</evidence>
<dbReference type="PANTHER" id="PTHR30344:SF1">
    <property type="entry name" value="6-PHOSPHOGLUCONOLACTONASE"/>
    <property type="match status" value="1"/>
</dbReference>
<proteinExistence type="inferred from homology"/>
<name>A0A0P7B470_9HYPO</name>
<accession>A0A0P7B470</accession>
<evidence type="ECO:0008006" key="5">
    <source>
        <dbReference type="Google" id="ProtNLM"/>
    </source>
</evidence>
<dbReference type="Pfam" id="PF10282">
    <property type="entry name" value="Lactonase"/>
    <property type="match status" value="1"/>
</dbReference>
<dbReference type="Gene3D" id="2.130.10.10">
    <property type="entry name" value="YVTN repeat-like/Quinoprotein amine dehydrogenase"/>
    <property type="match status" value="1"/>
</dbReference>
<dbReference type="GO" id="GO:0017057">
    <property type="term" value="F:6-phosphogluconolactonase activity"/>
    <property type="evidence" value="ECO:0007669"/>
    <property type="project" value="TreeGrafter"/>
</dbReference>
<protein>
    <recommendedName>
        <fullName evidence="5">6-phosphogluconolactonase</fullName>
    </recommendedName>
</protein>
<dbReference type="InterPro" id="IPR015943">
    <property type="entry name" value="WD40/YVTN_repeat-like_dom_sf"/>
</dbReference>
<dbReference type="EMBL" id="LKCW01000205">
    <property type="protein sequence ID" value="KPM36378.1"/>
    <property type="molecule type" value="Genomic_DNA"/>
</dbReference>
<gene>
    <name evidence="3" type="ORF">AK830_g10188</name>
</gene>
<feature type="chain" id="PRO_5006135366" description="6-phosphogluconolactonase" evidence="2">
    <location>
        <begin position="19"/>
        <end position="395"/>
    </location>
</feature>
<dbReference type="SUPFAM" id="SSF51004">
    <property type="entry name" value="C-terminal (heme d1) domain of cytochrome cd1-nitrite reductase"/>
    <property type="match status" value="1"/>
</dbReference>
<dbReference type="AlphaFoldDB" id="A0A0P7B470"/>
<comment type="similarity">
    <text evidence="1">Belongs to the cycloisomerase 2 family.</text>
</comment>
<dbReference type="OrthoDB" id="9972196at2759"/>
<keyword evidence="2" id="KW-0732">Signal</keyword>
<dbReference type="InterPro" id="IPR019405">
    <property type="entry name" value="Lactonase_7-beta_prop"/>
</dbReference>
<dbReference type="Proteomes" id="UP000050424">
    <property type="component" value="Unassembled WGS sequence"/>
</dbReference>
<dbReference type="InterPro" id="IPR011048">
    <property type="entry name" value="Haem_d1_sf"/>
</dbReference>
<dbReference type="PANTHER" id="PTHR30344">
    <property type="entry name" value="6-PHOSPHOGLUCONOLACTONASE-RELATED"/>
    <property type="match status" value="1"/>
</dbReference>
<organism evidence="3 4">
    <name type="scientific">Neonectria ditissima</name>
    <dbReference type="NCBI Taxonomy" id="78410"/>
    <lineage>
        <taxon>Eukaryota</taxon>
        <taxon>Fungi</taxon>
        <taxon>Dikarya</taxon>
        <taxon>Ascomycota</taxon>
        <taxon>Pezizomycotina</taxon>
        <taxon>Sordariomycetes</taxon>
        <taxon>Hypocreomycetidae</taxon>
        <taxon>Hypocreales</taxon>
        <taxon>Nectriaceae</taxon>
        <taxon>Neonectria</taxon>
    </lineage>
</organism>
<evidence type="ECO:0000313" key="3">
    <source>
        <dbReference type="EMBL" id="KPM36378.1"/>
    </source>
</evidence>
<reference evidence="3 4" key="1">
    <citation type="submission" date="2015-09" db="EMBL/GenBank/DDBJ databases">
        <title>Draft genome of a European isolate of the apple canker pathogen Neonectria ditissima.</title>
        <authorList>
            <person name="Gomez-Cortecero A."/>
            <person name="Harrison R.J."/>
            <person name="Armitage A.D."/>
        </authorList>
    </citation>
    <scope>NUCLEOTIDE SEQUENCE [LARGE SCALE GENOMIC DNA]</scope>
    <source>
        <strain evidence="3 4">R09/05</strain>
    </source>
</reference>
<comment type="caution">
    <text evidence="3">The sequence shown here is derived from an EMBL/GenBank/DDBJ whole genome shotgun (WGS) entry which is preliminary data.</text>
</comment>